<evidence type="ECO:0000313" key="1">
    <source>
        <dbReference type="EMBL" id="GAA3028111.1"/>
    </source>
</evidence>
<dbReference type="Proteomes" id="UP001501532">
    <property type="component" value="Unassembled WGS sequence"/>
</dbReference>
<organism evidence="1 2">
    <name type="scientific">Streptomyces glomeratus</name>
    <dbReference type="NCBI Taxonomy" id="284452"/>
    <lineage>
        <taxon>Bacteria</taxon>
        <taxon>Bacillati</taxon>
        <taxon>Actinomycetota</taxon>
        <taxon>Actinomycetes</taxon>
        <taxon>Kitasatosporales</taxon>
        <taxon>Streptomycetaceae</taxon>
        <taxon>Streptomyces</taxon>
    </lineage>
</organism>
<dbReference type="RefSeq" id="WP_234520205.1">
    <property type="nucleotide sequence ID" value="NZ_BAAAUF010000005.1"/>
</dbReference>
<evidence type="ECO:0000313" key="2">
    <source>
        <dbReference type="Proteomes" id="UP001501532"/>
    </source>
</evidence>
<comment type="caution">
    <text evidence="1">The sequence shown here is derived from an EMBL/GenBank/DDBJ whole genome shotgun (WGS) entry which is preliminary data.</text>
</comment>
<proteinExistence type="predicted"/>
<gene>
    <name evidence="1" type="ORF">GCM10010448_07710</name>
</gene>
<accession>A0ABP6L2U2</accession>
<sequence length="120" mass="13035">MDDDTLLELAVALEPEIAQLTDRVTADRFTALLAALRAGELVGDDLFELLTADAALRDRVNALLPPEKDGEKGYQELPGKGEIIAPLFYACPEGDYRHPVQEIGEPVPDCPAHRIALVAE</sequence>
<keyword evidence="2" id="KW-1185">Reference proteome</keyword>
<dbReference type="EMBL" id="BAAAUF010000005">
    <property type="protein sequence ID" value="GAA3028111.1"/>
    <property type="molecule type" value="Genomic_DNA"/>
</dbReference>
<name>A0ABP6L2U2_9ACTN</name>
<reference evidence="2" key="1">
    <citation type="journal article" date="2019" name="Int. J. Syst. Evol. Microbiol.">
        <title>The Global Catalogue of Microorganisms (GCM) 10K type strain sequencing project: providing services to taxonomists for standard genome sequencing and annotation.</title>
        <authorList>
            <consortium name="The Broad Institute Genomics Platform"/>
            <consortium name="The Broad Institute Genome Sequencing Center for Infectious Disease"/>
            <person name="Wu L."/>
            <person name="Ma J."/>
        </authorList>
    </citation>
    <scope>NUCLEOTIDE SEQUENCE [LARGE SCALE GENOMIC DNA]</scope>
    <source>
        <strain evidence="2">JCM 9091</strain>
    </source>
</reference>
<protein>
    <submittedName>
        <fullName evidence="1">Uncharacterized protein</fullName>
    </submittedName>
</protein>